<comment type="subcellular location">
    <subcellularLocation>
        <location evidence="1">Cytoplasm</location>
    </subcellularLocation>
</comment>
<evidence type="ECO:0000313" key="10">
    <source>
        <dbReference type="Proteomes" id="UP000095280"/>
    </source>
</evidence>
<evidence type="ECO:0000259" key="8">
    <source>
        <dbReference type="SMART" id="SM01070"/>
    </source>
</evidence>
<dbReference type="GO" id="GO:0006457">
    <property type="term" value="P:protein folding"/>
    <property type="evidence" value="ECO:0007669"/>
    <property type="project" value="TreeGrafter"/>
</dbReference>
<dbReference type="AlphaFoldDB" id="A0A1I8FUN6"/>
<evidence type="ECO:0000259" key="9">
    <source>
        <dbReference type="SMART" id="SM01071"/>
    </source>
</evidence>
<dbReference type="InterPro" id="IPR013874">
    <property type="entry name" value="Cdc37_Hsp90-bd"/>
</dbReference>
<keyword evidence="3" id="KW-0963">Cytoplasm</keyword>
<name>A0A1I8FUN6_9PLAT</name>
<evidence type="ECO:0000256" key="2">
    <source>
        <dbReference type="ARBA" id="ARBA00006222"/>
    </source>
</evidence>
<dbReference type="SMART" id="SM01071">
    <property type="entry name" value="CDC37_N"/>
    <property type="match status" value="1"/>
</dbReference>
<dbReference type="GO" id="GO:0050821">
    <property type="term" value="P:protein stabilization"/>
    <property type="evidence" value="ECO:0007669"/>
    <property type="project" value="TreeGrafter"/>
</dbReference>
<dbReference type="Proteomes" id="UP000095280">
    <property type="component" value="Unplaced"/>
</dbReference>
<reference evidence="11" key="1">
    <citation type="submission" date="2016-11" db="UniProtKB">
        <authorList>
            <consortium name="WormBaseParasite"/>
        </authorList>
    </citation>
    <scope>IDENTIFICATION</scope>
</reference>
<dbReference type="Pfam" id="PF08564">
    <property type="entry name" value="CDC37_C"/>
    <property type="match status" value="1"/>
</dbReference>
<proteinExistence type="inferred from homology"/>
<evidence type="ECO:0000256" key="5">
    <source>
        <dbReference type="ARBA" id="ARBA00031396"/>
    </source>
</evidence>
<dbReference type="GO" id="GO:0031072">
    <property type="term" value="F:heat shock protein binding"/>
    <property type="evidence" value="ECO:0007669"/>
    <property type="project" value="TreeGrafter"/>
</dbReference>
<dbReference type="InterPro" id="IPR004918">
    <property type="entry name" value="Cdc37"/>
</dbReference>
<evidence type="ECO:0000256" key="6">
    <source>
        <dbReference type="SAM" id="Coils"/>
    </source>
</evidence>
<keyword evidence="6" id="KW-0175">Coiled coil</keyword>
<feature type="domain" description="Cdc37 N-terminal" evidence="9">
    <location>
        <begin position="4"/>
        <end position="121"/>
    </location>
</feature>
<dbReference type="PANTHER" id="PTHR12800:SF4">
    <property type="entry name" value="HSP90 CO-CHAPERONE CDC37"/>
    <property type="match status" value="1"/>
</dbReference>
<dbReference type="SMART" id="SM01070">
    <property type="entry name" value="CDC37_M"/>
    <property type="match status" value="1"/>
</dbReference>
<dbReference type="GO" id="GO:0005737">
    <property type="term" value="C:cytoplasm"/>
    <property type="evidence" value="ECO:0007669"/>
    <property type="project" value="UniProtKB-SubCell"/>
</dbReference>
<sequence length="394" mass="45181">MSKGINYSKWDHIEVSDDEDDTHPNIDTPSLFRWRHEARVKRMEELAKEKSDFEAEWKQVASQIDEAQRQADAGDSAAASRLAQLKDRLSKLEAHRQELAKKEKSQPLNIDTICKEGKTRTIINKAAAQPPKPRTDEETWKNLEEFKQKYDKEIKKFGMFSKFDDAQRFLEEHTHLVCEAACDRLVLWCVDLAVEEKASLLEYVTKQCICLQFLLKLGAELGTDPRNCLRQFYARLRDPQPEYMRAFEEELAAFRQRVQDRAKARLEDAMREYEEEQRQARLGPGGLDPVEVFDSLPDSLKACFESKDIALLQKTLAEMPIDEARYHMKRCVDSGMWVPDASSKKLLEGDEAGAEAAGESEEEAEGEAANIFVTGRLDPVDQQRSFIGKTSIDR</sequence>
<evidence type="ECO:0000259" key="7">
    <source>
        <dbReference type="SMART" id="SM01069"/>
    </source>
</evidence>
<dbReference type="Gene3D" id="1.20.58.610">
    <property type="entry name" value="Cdc37, Hsp90 binding domain"/>
    <property type="match status" value="1"/>
</dbReference>
<dbReference type="SMART" id="SM01069">
    <property type="entry name" value="CDC37_C"/>
    <property type="match status" value="1"/>
</dbReference>
<dbReference type="PANTHER" id="PTHR12800">
    <property type="entry name" value="CDC37-RELATED"/>
    <property type="match status" value="1"/>
</dbReference>
<keyword evidence="10" id="KW-1185">Reference proteome</keyword>
<dbReference type="GO" id="GO:0051087">
    <property type="term" value="F:protein-folding chaperone binding"/>
    <property type="evidence" value="ECO:0007669"/>
    <property type="project" value="TreeGrafter"/>
</dbReference>
<organism evidence="10 11">
    <name type="scientific">Macrostomum lignano</name>
    <dbReference type="NCBI Taxonomy" id="282301"/>
    <lineage>
        <taxon>Eukaryota</taxon>
        <taxon>Metazoa</taxon>
        <taxon>Spiralia</taxon>
        <taxon>Lophotrochozoa</taxon>
        <taxon>Platyhelminthes</taxon>
        <taxon>Rhabditophora</taxon>
        <taxon>Macrostomorpha</taxon>
        <taxon>Macrostomida</taxon>
        <taxon>Macrostomidae</taxon>
        <taxon>Macrostomum</taxon>
    </lineage>
</organism>
<dbReference type="Gene3D" id="6.10.140.250">
    <property type="match status" value="1"/>
</dbReference>
<evidence type="ECO:0000256" key="4">
    <source>
        <dbReference type="ARBA" id="ARBA00023186"/>
    </source>
</evidence>
<protein>
    <recommendedName>
        <fullName evidence="5">Hsp90 chaperone protein kinase-targeting subunit</fullName>
    </recommendedName>
</protein>
<feature type="coiled-coil region" evidence="6">
    <location>
        <begin position="50"/>
        <end position="102"/>
    </location>
</feature>
<feature type="domain" description="Cdc37 Hsp90 binding" evidence="8">
    <location>
        <begin position="114"/>
        <end position="277"/>
    </location>
</feature>
<dbReference type="Pfam" id="PF03234">
    <property type="entry name" value="CDC37_N"/>
    <property type="match status" value="1"/>
</dbReference>
<evidence type="ECO:0000313" key="11">
    <source>
        <dbReference type="WBParaSite" id="maker-uti_cns_0000107-snap-gene-0.8-mRNA-1"/>
    </source>
</evidence>
<dbReference type="WBParaSite" id="maker-uti_cns_0000107-snap-gene-0.8-mRNA-1">
    <property type="protein sequence ID" value="maker-uti_cns_0000107-snap-gene-0.8-mRNA-1"/>
    <property type="gene ID" value="maker-uti_cns_0000107-snap-gene-0.8"/>
</dbReference>
<dbReference type="GO" id="GO:0019901">
    <property type="term" value="F:protein kinase binding"/>
    <property type="evidence" value="ECO:0007669"/>
    <property type="project" value="InterPro"/>
</dbReference>
<dbReference type="Pfam" id="PF08565">
    <property type="entry name" value="CDC37_M"/>
    <property type="match status" value="1"/>
</dbReference>
<accession>A0A1I8FUN6</accession>
<dbReference type="FunFam" id="1.20.58.610:FF:000001">
    <property type="entry name" value="Hsp90 co-chaperone Cdc37-like 1"/>
    <property type="match status" value="1"/>
</dbReference>
<comment type="similarity">
    <text evidence="2">Belongs to the CDC37 family.</text>
</comment>
<keyword evidence="4" id="KW-0143">Chaperone</keyword>
<dbReference type="InterPro" id="IPR038189">
    <property type="entry name" value="Cdc37_Hsp90-bd_sf"/>
</dbReference>
<feature type="domain" description="Cdc37 C-terminal" evidence="7">
    <location>
        <begin position="281"/>
        <end position="367"/>
    </location>
</feature>
<dbReference type="GO" id="GO:0051082">
    <property type="term" value="F:unfolded protein binding"/>
    <property type="evidence" value="ECO:0007669"/>
    <property type="project" value="TreeGrafter"/>
</dbReference>
<evidence type="ECO:0000256" key="1">
    <source>
        <dbReference type="ARBA" id="ARBA00004496"/>
    </source>
</evidence>
<dbReference type="InterPro" id="IPR013873">
    <property type="entry name" value="Cdc37_C"/>
</dbReference>
<dbReference type="InterPro" id="IPR013855">
    <property type="entry name" value="Cdc37_N_dom"/>
</dbReference>
<dbReference type="SUPFAM" id="SSF101391">
    <property type="entry name" value="Hsp90 co-chaperone CDC37"/>
    <property type="match status" value="1"/>
</dbReference>
<feature type="coiled-coil region" evidence="6">
    <location>
        <begin position="256"/>
        <end position="283"/>
    </location>
</feature>
<evidence type="ECO:0000256" key="3">
    <source>
        <dbReference type="ARBA" id="ARBA00022490"/>
    </source>
</evidence>